<dbReference type="PATRIC" id="fig|272562.8.peg.2300"/>
<dbReference type="GeneID" id="44998579"/>
<keyword evidence="3" id="KW-1185">Reference proteome</keyword>
<keyword evidence="1" id="KW-1133">Transmembrane helix</keyword>
<evidence type="ECO:0000313" key="2">
    <source>
        <dbReference type="EMBL" id="AAK80056.1"/>
    </source>
</evidence>
<dbReference type="STRING" id="272562.CA_C2097"/>
<feature type="transmembrane region" description="Helical" evidence="1">
    <location>
        <begin position="21"/>
        <end position="43"/>
    </location>
</feature>
<dbReference type="AlphaFoldDB" id="Q97HB5"/>
<reference evidence="2 3" key="1">
    <citation type="journal article" date="2001" name="J. Bacteriol.">
        <title>Genome sequence and comparative analysis of the solvent-producing bacterium Clostridium acetobutylicum.</title>
        <authorList>
            <person name="Nolling J."/>
            <person name="Breton G."/>
            <person name="Omelchenko M.V."/>
            <person name="Makarova K.S."/>
            <person name="Zeng Q."/>
            <person name="Gibson R."/>
            <person name="Lee H.M."/>
            <person name="Dubois J."/>
            <person name="Qiu D."/>
            <person name="Hitti J."/>
            <person name="Wolf Y.I."/>
            <person name="Tatusov R.L."/>
            <person name="Sabathe F."/>
            <person name="Doucette-Stamm L."/>
            <person name="Soucaille P."/>
            <person name="Daly M.J."/>
            <person name="Bennett G.N."/>
            <person name="Koonin E.V."/>
            <person name="Smith D.R."/>
        </authorList>
    </citation>
    <scope>NUCLEOTIDE SEQUENCE [LARGE SCALE GENOMIC DNA]</scope>
    <source>
        <strain evidence="3">ATCC 824 / DSM 792 / JCM 1419 / LMG 5710 / VKM B-1787</strain>
    </source>
</reference>
<dbReference type="HOGENOM" id="CLU_1737316_0_0_9"/>
<protein>
    <submittedName>
        <fullName evidence="2">Uncharacterized protein</fullName>
    </submittedName>
</protein>
<dbReference type="EMBL" id="AE001437">
    <property type="protein sequence ID" value="AAK80056.1"/>
    <property type="molecule type" value="Genomic_DNA"/>
</dbReference>
<dbReference type="RefSeq" id="WP_010965397.1">
    <property type="nucleotide sequence ID" value="NC_003030.1"/>
</dbReference>
<keyword evidence="1" id="KW-0472">Membrane</keyword>
<sequence>MSENNFLPYEIKIKKYNKKNFFIFLIILSLVILNVFELAFFYLNSKVQNTARVYQEKSVINRRDVTRKEINEKYEESIEKFFNTVDKLNWDTVCIKDNIITFSLICDSDTIEGVIYDLEKNKKFIVKDVAKDLDKSNCYNLSVRVKENEE</sequence>
<proteinExistence type="predicted"/>
<accession>Q97HB5</accession>
<dbReference type="PIR" id="E97158">
    <property type="entry name" value="E97158"/>
</dbReference>
<name>Q97HB5_CLOAB</name>
<dbReference type="KEGG" id="cac:CA_C2097"/>
<dbReference type="OrthoDB" id="9996462at2"/>
<gene>
    <name evidence="2" type="ordered locus">CA_C2097</name>
</gene>
<evidence type="ECO:0000313" key="3">
    <source>
        <dbReference type="Proteomes" id="UP000000814"/>
    </source>
</evidence>
<keyword evidence="1" id="KW-0812">Transmembrane</keyword>
<dbReference type="Proteomes" id="UP000000814">
    <property type="component" value="Chromosome"/>
</dbReference>
<organism evidence="2 3">
    <name type="scientific">Clostridium acetobutylicum (strain ATCC 824 / DSM 792 / JCM 1419 / IAM 19013 / LMG 5710 / NBRC 13948 / NRRL B-527 / VKM B-1787 / 2291 / W)</name>
    <dbReference type="NCBI Taxonomy" id="272562"/>
    <lineage>
        <taxon>Bacteria</taxon>
        <taxon>Bacillati</taxon>
        <taxon>Bacillota</taxon>
        <taxon>Clostridia</taxon>
        <taxon>Eubacteriales</taxon>
        <taxon>Clostridiaceae</taxon>
        <taxon>Clostridium</taxon>
    </lineage>
</organism>
<evidence type="ECO:0000256" key="1">
    <source>
        <dbReference type="SAM" id="Phobius"/>
    </source>
</evidence>